<dbReference type="SUPFAM" id="SSF56784">
    <property type="entry name" value="HAD-like"/>
    <property type="match status" value="1"/>
</dbReference>
<proteinExistence type="inferred from homology"/>
<dbReference type="Proteomes" id="UP001165065">
    <property type="component" value="Unassembled WGS sequence"/>
</dbReference>
<dbReference type="OrthoDB" id="6288734at2759"/>
<feature type="compositionally biased region" description="Gly residues" evidence="3">
    <location>
        <begin position="149"/>
        <end position="158"/>
    </location>
</feature>
<dbReference type="PANTHER" id="PTHR11067:SF9">
    <property type="entry name" value="INOSINE TRIPHOSPHATE PYROPHOSPHATASE"/>
    <property type="match status" value="1"/>
</dbReference>
<feature type="compositionally biased region" description="Basic and acidic residues" evidence="3">
    <location>
        <begin position="164"/>
        <end position="180"/>
    </location>
</feature>
<dbReference type="Gene3D" id="3.30.1240.10">
    <property type="match status" value="1"/>
</dbReference>
<comment type="caution">
    <text evidence="5">The sequence shown here is derived from an EMBL/GenBank/DDBJ whole genome shotgun (WGS) entry which is preliminary data.</text>
</comment>
<feature type="region of interest" description="Disordered" evidence="3">
    <location>
        <begin position="67"/>
        <end position="103"/>
    </location>
</feature>
<protein>
    <submittedName>
        <fullName evidence="5">Uncharacterized protein</fullName>
    </submittedName>
</protein>
<dbReference type="EMBL" id="BRYA01000273">
    <property type="protein sequence ID" value="GMI45957.1"/>
    <property type="molecule type" value="Genomic_DNA"/>
</dbReference>
<sequence length="686" mass="74161">MLPPSLTIIVFLLSYSSNAFHPLPSFSNSQQTRSKTPKFRCSKDSLPDEITIQDILRLHEAVKSSTPENNANIYDNDTDNDVLNDVSNSQDDSKLEDSDEEDLDEFGIPKKIRSSADIYPMGTLEQLLNLHGNVKDEMEERFGEEEEGGGGVQGGGEAQVGEAQVERTDGTGHGNEEGEITRGPMGFQVPGEEGKPSTAPPPNPDLYSLVRSIASNTPPSSPLMIATDVDGTLIPSSSTGPHPSAIKTLLKASAEGVKWVLATGKTRKGAIDSLVRGEGGLEREYLEGMDGVFLQGLVVWKDGEVIYERKLTAEIVEAAEGIVRGREGVEIVGYDGDEIICGKGQEGGRGARELNEKYKEPRIMPLEGEGLGGYGGTYHKLLLLAEEEKIDEIRDDVITAGRKFGFTVTQALPTMLEILPPYTGKCEGVKVLLKSHGLRSTDLAAAGDAQNDEDMLEFAGTSFCCEDATEGAKGRAGFVVGRTAGEGGVGEGVKRALPNVFKRVKFVTGNEGKVREVGRLMEDAGVLLEQAAIDLPELQGEDAKDIAMAKLLEAEKLLPDTALFIEDTSLGFDALSGLPGPYIKWFLKKVGHHGLKSMLDGFGDYGAEAKTIIAFTDGEGNRRIVEGSTRGTIVEPRNAEQSFGWDPVFQCEEGDVKGMTYSEMSVEQKNKVSHRGKAFREFVKMF</sequence>
<feature type="chain" id="PRO_5040795548" evidence="4">
    <location>
        <begin position="20"/>
        <end position="686"/>
    </location>
</feature>
<comment type="similarity">
    <text evidence="1">Belongs to the HAM1 NTPase family.</text>
</comment>
<feature type="signal peptide" evidence="4">
    <location>
        <begin position="1"/>
        <end position="19"/>
    </location>
</feature>
<keyword evidence="2" id="KW-0378">Hydrolase</keyword>
<dbReference type="GO" id="GO:0009143">
    <property type="term" value="P:nucleoside triphosphate catabolic process"/>
    <property type="evidence" value="ECO:0007669"/>
    <property type="project" value="InterPro"/>
</dbReference>
<dbReference type="GO" id="GO:0047429">
    <property type="term" value="F:nucleoside triphosphate diphosphatase activity"/>
    <property type="evidence" value="ECO:0007669"/>
    <property type="project" value="InterPro"/>
</dbReference>
<keyword evidence="4" id="KW-0732">Signal</keyword>
<dbReference type="Pfam" id="PF01725">
    <property type="entry name" value="Ham1p_like"/>
    <property type="match status" value="1"/>
</dbReference>
<dbReference type="InterPro" id="IPR029001">
    <property type="entry name" value="ITPase-like_fam"/>
</dbReference>
<organism evidence="5 6">
    <name type="scientific">Triparma columacea</name>
    <dbReference type="NCBI Taxonomy" id="722753"/>
    <lineage>
        <taxon>Eukaryota</taxon>
        <taxon>Sar</taxon>
        <taxon>Stramenopiles</taxon>
        <taxon>Ochrophyta</taxon>
        <taxon>Bolidophyceae</taxon>
        <taxon>Parmales</taxon>
        <taxon>Triparmaceae</taxon>
        <taxon>Triparma</taxon>
    </lineage>
</organism>
<dbReference type="Pfam" id="PF08282">
    <property type="entry name" value="Hydrolase_3"/>
    <property type="match status" value="1"/>
</dbReference>
<evidence type="ECO:0000256" key="2">
    <source>
        <dbReference type="ARBA" id="ARBA00022801"/>
    </source>
</evidence>
<feature type="region of interest" description="Disordered" evidence="3">
    <location>
        <begin position="139"/>
        <end position="203"/>
    </location>
</feature>
<dbReference type="GO" id="GO:0005737">
    <property type="term" value="C:cytoplasm"/>
    <property type="evidence" value="ECO:0007669"/>
    <property type="project" value="TreeGrafter"/>
</dbReference>
<gene>
    <name evidence="5" type="ORF">TrCOL_g664</name>
</gene>
<evidence type="ECO:0000256" key="3">
    <source>
        <dbReference type="SAM" id="MobiDB-lite"/>
    </source>
</evidence>
<dbReference type="Gene3D" id="3.40.50.1000">
    <property type="entry name" value="HAD superfamily/HAD-like"/>
    <property type="match status" value="1"/>
</dbReference>
<dbReference type="PANTHER" id="PTHR11067">
    <property type="entry name" value="INOSINE TRIPHOSPHATE PYROPHOSPHATASE/HAM1 PROTEIN"/>
    <property type="match status" value="1"/>
</dbReference>
<dbReference type="AlphaFoldDB" id="A0A9W7LDT3"/>
<dbReference type="InterPro" id="IPR023214">
    <property type="entry name" value="HAD_sf"/>
</dbReference>
<dbReference type="InterPro" id="IPR036412">
    <property type="entry name" value="HAD-like_sf"/>
</dbReference>
<keyword evidence="6" id="KW-1185">Reference proteome</keyword>
<evidence type="ECO:0000256" key="1">
    <source>
        <dbReference type="ARBA" id="ARBA00008023"/>
    </source>
</evidence>
<evidence type="ECO:0000313" key="5">
    <source>
        <dbReference type="EMBL" id="GMI45957.1"/>
    </source>
</evidence>
<evidence type="ECO:0000256" key="4">
    <source>
        <dbReference type="SAM" id="SignalP"/>
    </source>
</evidence>
<name>A0A9W7LDT3_9STRA</name>
<evidence type="ECO:0000313" key="6">
    <source>
        <dbReference type="Proteomes" id="UP001165065"/>
    </source>
</evidence>
<accession>A0A9W7LDT3</accession>
<reference evidence="6" key="1">
    <citation type="journal article" date="2023" name="Commun. Biol.">
        <title>Genome analysis of Parmales, the sister group of diatoms, reveals the evolutionary specialization of diatoms from phago-mixotrophs to photoautotrophs.</title>
        <authorList>
            <person name="Ban H."/>
            <person name="Sato S."/>
            <person name="Yoshikawa S."/>
            <person name="Yamada K."/>
            <person name="Nakamura Y."/>
            <person name="Ichinomiya M."/>
            <person name="Sato N."/>
            <person name="Blanc-Mathieu R."/>
            <person name="Endo H."/>
            <person name="Kuwata A."/>
            <person name="Ogata H."/>
        </authorList>
    </citation>
    <scope>NUCLEOTIDE SEQUENCE [LARGE SCALE GENOMIC DNA]</scope>
</reference>
<dbReference type="Gene3D" id="3.90.950.10">
    <property type="match status" value="1"/>
</dbReference>
<dbReference type="InterPro" id="IPR002637">
    <property type="entry name" value="RdgB/HAM1"/>
</dbReference>
<dbReference type="SUPFAM" id="SSF52972">
    <property type="entry name" value="ITPase-like"/>
    <property type="match status" value="1"/>
</dbReference>